<keyword evidence="1" id="KW-0472">Membrane</keyword>
<protein>
    <submittedName>
        <fullName evidence="2">Uncharacterized protein</fullName>
    </submittedName>
</protein>
<sequence>MCITDRQFMGSQPPKRCSLLLLIGSVTVTLVLAWRVIIEKSAMLLSLIIGVDLTKERQTLLIIAAVLGTLSMVLFWAFSRNLGEVSCHDSSDEGSCVTTVSGTSIGNATESELECEEKRLTSGKQSTTK</sequence>
<dbReference type="EMBL" id="CAMXCT030002700">
    <property type="protein sequence ID" value="CAL4787234.1"/>
    <property type="molecule type" value="Genomic_DNA"/>
</dbReference>
<proteinExistence type="predicted"/>
<name>A0A9P1G7C3_9DINO</name>
<evidence type="ECO:0000313" key="3">
    <source>
        <dbReference type="EMBL" id="CAL1153297.1"/>
    </source>
</evidence>
<evidence type="ECO:0000313" key="2">
    <source>
        <dbReference type="EMBL" id="CAI3999922.1"/>
    </source>
</evidence>
<feature type="transmembrane region" description="Helical" evidence="1">
    <location>
        <begin position="19"/>
        <end position="38"/>
    </location>
</feature>
<evidence type="ECO:0000313" key="4">
    <source>
        <dbReference type="Proteomes" id="UP001152797"/>
    </source>
</evidence>
<keyword evidence="4" id="KW-1185">Reference proteome</keyword>
<organism evidence="2">
    <name type="scientific">Cladocopium goreaui</name>
    <dbReference type="NCBI Taxonomy" id="2562237"/>
    <lineage>
        <taxon>Eukaryota</taxon>
        <taxon>Sar</taxon>
        <taxon>Alveolata</taxon>
        <taxon>Dinophyceae</taxon>
        <taxon>Suessiales</taxon>
        <taxon>Symbiodiniaceae</taxon>
        <taxon>Cladocopium</taxon>
    </lineage>
</organism>
<accession>A0A9P1G7C3</accession>
<keyword evidence="1" id="KW-0812">Transmembrane</keyword>
<dbReference type="EMBL" id="CAMXCT020002700">
    <property type="protein sequence ID" value="CAL1153297.1"/>
    <property type="molecule type" value="Genomic_DNA"/>
</dbReference>
<dbReference type="AlphaFoldDB" id="A0A9P1G7C3"/>
<gene>
    <name evidence="2" type="ORF">C1SCF055_LOCUS26079</name>
</gene>
<comment type="caution">
    <text evidence="2">The sequence shown here is derived from an EMBL/GenBank/DDBJ whole genome shotgun (WGS) entry which is preliminary data.</text>
</comment>
<evidence type="ECO:0000256" key="1">
    <source>
        <dbReference type="SAM" id="Phobius"/>
    </source>
</evidence>
<reference evidence="3" key="2">
    <citation type="submission" date="2024-04" db="EMBL/GenBank/DDBJ databases">
        <authorList>
            <person name="Chen Y."/>
            <person name="Shah S."/>
            <person name="Dougan E. K."/>
            <person name="Thang M."/>
            <person name="Chan C."/>
        </authorList>
    </citation>
    <scope>NUCLEOTIDE SEQUENCE [LARGE SCALE GENOMIC DNA]</scope>
</reference>
<dbReference type="Proteomes" id="UP001152797">
    <property type="component" value="Unassembled WGS sequence"/>
</dbReference>
<dbReference type="EMBL" id="CAMXCT010002700">
    <property type="protein sequence ID" value="CAI3999922.1"/>
    <property type="molecule type" value="Genomic_DNA"/>
</dbReference>
<feature type="transmembrane region" description="Helical" evidence="1">
    <location>
        <begin position="59"/>
        <end position="78"/>
    </location>
</feature>
<reference evidence="2" key="1">
    <citation type="submission" date="2022-10" db="EMBL/GenBank/DDBJ databases">
        <authorList>
            <person name="Chen Y."/>
            <person name="Dougan E. K."/>
            <person name="Chan C."/>
            <person name="Rhodes N."/>
            <person name="Thang M."/>
        </authorList>
    </citation>
    <scope>NUCLEOTIDE SEQUENCE</scope>
</reference>
<keyword evidence="1" id="KW-1133">Transmembrane helix</keyword>